<dbReference type="InterPro" id="IPR008507">
    <property type="entry name" value="DUF789"/>
</dbReference>
<dbReference type="EMBL" id="JAGYWB010000006">
    <property type="protein sequence ID" value="KAI0519098.1"/>
    <property type="molecule type" value="Genomic_DNA"/>
</dbReference>
<dbReference type="Proteomes" id="UP000829196">
    <property type="component" value="Unassembled WGS sequence"/>
</dbReference>
<name>A0A8T3BPW1_DENNO</name>
<dbReference type="Pfam" id="PF05623">
    <property type="entry name" value="DUF789"/>
    <property type="match status" value="1"/>
</dbReference>
<protein>
    <submittedName>
        <fullName evidence="1">Uncharacterized protein</fullName>
    </submittedName>
</protein>
<evidence type="ECO:0000313" key="2">
    <source>
        <dbReference type="Proteomes" id="UP000829196"/>
    </source>
</evidence>
<accession>A0A8T3BPW1</accession>
<gene>
    <name evidence="1" type="ORF">KFK09_006538</name>
</gene>
<reference evidence="1" key="1">
    <citation type="journal article" date="2022" name="Front. Genet.">
        <title>Chromosome-Scale Assembly of the Dendrobium nobile Genome Provides Insights Into the Molecular Mechanism of the Biosynthesis of the Medicinal Active Ingredient of Dendrobium.</title>
        <authorList>
            <person name="Xu Q."/>
            <person name="Niu S.-C."/>
            <person name="Li K.-L."/>
            <person name="Zheng P.-J."/>
            <person name="Zhang X.-J."/>
            <person name="Jia Y."/>
            <person name="Liu Y."/>
            <person name="Niu Y.-X."/>
            <person name="Yu L.-H."/>
            <person name="Chen D.-F."/>
            <person name="Zhang G.-Q."/>
        </authorList>
    </citation>
    <scope>NUCLEOTIDE SEQUENCE</scope>
    <source>
        <tissue evidence="1">Leaf</tissue>
    </source>
</reference>
<sequence>MMDRLYAVVGLIAREREEMLLGLDKFSCHPFFQRGDNSVKKSFSYHKTIGHQLENMLRKHQKVIMKIQIAAPKGYYVPYLSALQIYTCKSLAALRTLGEESESDYWSDDSENLVD</sequence>
<keyword evidence="2" id="KW-1185">Reference proteome</keyword>
<comment type="caution">
    <text evidence="1">The sequence shown here is derived from an EMBL/GenBank/DDBJ whole genome shotgun (WGS) entry which is preliminary data.</text>
</comment>
<proteinExistence type="predicted"/>
<dbReference type="AlphaFoldDB" id="A0A8T3BPW1"/>
<organism evidence="1 2">
    <name type="scientific">Dendrobium nobile</name>
    <name type="common">Orchid</name>
    <dbReference type="NCBI Taxonomy" id="94219"/>
    <lineage>
        <taxon>Eukaryota</taxon>
        <taxon>Viridiplantae</taxon>
        <taxon>Streptophyta</taxon>
        <taxon>Embryophyta</taxon>
        <taxon>Tracheophyta</taxon>
        <taxon>Spermatophyta</taxon>
        <taxon>Magnoliopsida</taxon>
        <taxon>Liliopsida</taxon>
        <taxon>Asparagales</taxon>
        <taxon>Orchidaceae</taxon>
        <taxon>Epidendroideae</taxon>
        <taxon>Malaxideae</taxon>
        <taxon>Dendrobiinae</taxon>
        <taxon>Dendrobium</taxon>
    </lineage>
</organism>
<evidence type="ECO:0000313" key="1">
    <source>
        <dbReference type="EMBL" id="KAI0519098.1"/>
    </source>
</evidence>